<evidence type="ECO:0000256" key="9">
    <source>
        <dbReference type="ARBA" id="ARBA00022679"/>
    </source>
</evidence>
<dbReference type="PANTHER" id="PTHR32315:SF3">
    <property type="entry name" value="ADENINE PHOSPHORIBOSYLTRANSFERASE"/>
    <property type="match status" value="1"/>
</dbReference>
<comment type="similarity">
    <text evidence="5">Belongs to the purine/pyrimidine phosphoribosyltransferase family.</text>
</comment>
<gene>
    <name evidence="12" type="ORF">PSON_ATCC_30995.1.T0520299</name>
</gene>
<keyword evidence="9" id="KW-0808">Transferase</keyword>
<dbReference type="Proteomes" id="UP000692954">
    <property type="component" value="Unassembled WGS sequence"/>
</dbReference>
<name>A0A8S1NEG0_9CILI</name>
<evidence type="ECO:0000256" key="7">
    <source>
        <dbReference type="ARBA" id="ARBA00022490"/>
    </source>
</evidence>
<dbReference type="HAMAP" id="MF_00004">
    <property type="entry name" value="Aden_phosphoribosyltr"/>
    <property type="match status" value="1"/>
</dbReference>
<dbReference type="PANTHER" id="PTHR32315">
    <property type="entry name" value="ADENINE PHOSPHORIBOSYLTRANSFERASE"/>
    <property type="match status" value="1"/>
</dbReference>
<dbReference type="InterPro" id="IPR000836">
    <property type="entry name" value="PRTase_dom"/>
</dbReference>
<comment type="catalytic activity">
    <reaction evidence="1">
        <text>AMP + diphosphate = 5-phospho-alpha-D-ribose 1-diphosphate + adenine</text>
        <dbReference type="Rhea" id="RHEA:16609"/>
        <dbReference type="ChEBI" id="CHEBI:16708"/>
        <dbReference type="ChEBI" id="CHEBI:33019"/>
        <dbReference type="ChEBI" id="CHEBI:58017"/>
        <dbReference type="ChEBI" id="CHEBI:456215"/>
        <dbReference type="EC" id="2.4.2.7"/>
    </reaction>
</comment>
<keyword evidence="13" id="KW-1185">Reference proteome</keyword>
<dbReference type="CDD" id="cd06223">
    <property type="entry name" value="PRTases_typeI"/>
    <property type="match status" value="1"/>
</dbReference>
<evidence type="ECO:0000256" key="4">
    <source>
        <dbReference type="ARBA" id="ARBA00004659"/>
    </source>
</evidence>
<evidence type="ECO:0000256" key="5">
    <source>
        <dbReference type="ARBA" id="ARBA00008391"/>
    </source>
</evidence>
<dbReference type="GO" id="GO:0006168">
    <property type="term" value="P:adenine salvage"/>
    <property type="evidence" value="ECO:0007669"/>
    <property type="project" value="InterPro"/>
</dbReference>
<evidence type="ECO:0000256" key="3">
    <source>
        <dbReference type="ARBA" id="ARBA00004496"/>
    </source>
</evidence>
<dbReference type="EMBL" id="CAJJDN010000052">
    <property type="protein sequence ID" value="CAD8088331.1"/>
    <property type="molecule type" value="Genomic_DNA"/>
</dbReference>
<dbReference type="GO" id="GO:0002055">
    <property type="term" value="F:adenine binding"/>
    <property type="evidence" value="ECO:0007669"/>
    <property type="project" value="TreeGrafter"/>
</dbReference>
<comment type="subcellular location">
    <subcellularLocation>
        <location evidence="3">Cytoplasm</location>
    </subcellularLocation>
</comment>
<reference evidence="12" key="1">
    <citation type="submission" date="2021-01" db="EMBL/GenBank/DDBJ databases">
        <authorList>
            <consortium name="Genoscope - CEA"/>
            <person name="William W."/>
        </authorList>
    </citation>
    <scope>NUCLEOTIDE SEQUENCE</scope>
</reference>
<protein>
    <recommendedName>
        <fullName evidence="6">adenine phosphoribosyltransferase</fullName>
        <ecNumber evidence="6">2.4.2.7</ecNumber>
    </recommendedName>
</protein>
<keyword evidence="8" id="KW-0328">Glycosyltransferase</keyword>
<keyword evidence="10" id="KW-0660">Purine salvage</keyword>
<dbReference type="EC" id="2.4.2.7" evidence="6"/>
<dbReference type="NCBIfam" id="NF002634">
    <property type="entry name" value="PRK02304.1-3"/>
    <property type="match status" value="1"/>
</dbReference>
<dbReference type="OrthoDB" id="363185at2759"/>
<evidence type="ECO:0000259" key="11">
    <source>
        <dbReference type="Pfam" id="PF00156"/>
    </source>
</evidence>
<keyword evidence="7" id="KW-0963">Cytoplasm</keyword>
<dbReference type="GO" id="GO:0003999">
    <property type="term" value="F:adenine phosphoribosyltransferase activity"/>
    <property type="evidence" value="ECO:0007669"/>
    <property type="project" value="UniProtKB-EC"/>
</dbReference>
<comment type="pathway">
    <text evidence="4">Purine metabolism; AMP biosynthesis via salvage pathway; AMP from adenine: step 1/1.</text>
</comment>
<dbReference type="GO" id="GO:0016208">
    <property type="term" value="F:AMP binding"/>
    <property type="evidence" value="ECO:0007669"/>
    <property type="project" value="TreeGrafter"/>
</dbReference>
<proteinExistence type="inferred from homology"/>
<dbReference type="NCBIfam" id="NF002636">
    <property type="entry name" value="PRK02304.1-5"/>
    <property type="match status" value="1"/>
</dbReference>
<evidence type="ECO:0000256" key="10">
    <source>
        <dbReference type="ARBA" id="ARBA00022726"/>
    </source>
</evidence>
<accession>A0A8S1NEG0</accession>
<sequence length="176" mass="19675">MDQEIQQLVDKTVRCIPNYPKPGINFRDICPLLKNIEVLNKVIDYLAGKINFEFDYIAGIESRGFIFGILLSQKLNKGFIPIRKKNKLPGEKITLEYKLEYGSDIIEIQADAFKAGSRILICDDLLATGGTAVAANELIEKAQGISVGYIFVIELKDLKGRERFDPKVPVIVALSD</sequence>
<comment type="function">
    <text evidence="2">Catalyzes a salvage reaction resulting in the formation of AMP, that is energically less costly than de novo synthesis.</text>
</comment>
<evidence type="ECO:0000256" key="2">
    <source>
        <dbReference type="ARBA" id="ARBA00003968"/>
    </source>
</evidence>
<organism evidence="12 13">
    <name type="scientific">Paramecium sonneborni</name>
    <dbReference type="NCBI Taxonomy" id="65129"/>
    <lineage>
        <taxon>Eukaryota</taxon>
        <taxon>Sar</taxon>
        <taxon>Alveolata</taxon>
        <taxon>Ciliophora</taxon>
        <taxon>Intramacronucleata</taxon>
        <taxon>Oligohymenophorea</taxon>
        <taxon>Peniculida</taxon>
        <taxon>Parameciidae</taxon>
        <taxon>Paramecium</taxon>
    </lineage>
</organism>
<dbReference type="GO" id="GO:0044209">
    <property type="term" value="P:AMP salvage"/>
    <property type="evidence" value="ECO:0007669"/>
    <property type="project" value="TreeGrafter"/>
</dbReference>
<feature type="domain" description="Phosphoribosyltransferase" evidence="11">
    <location>
        <begin position="40"/>
        <end position="166"/>
    </location>
</feature>
<dbReference type="AlphaFoldDB" id="A0A8S1NEG0"/>
<dbReference type="FunFam" id="3.40.50.2020:FF:000021">
    <property type="entry name" value="Adenine phosphoribosyltransferase"/>
    <property type="match status" value="1"/>
</dbReference>
<dbReference type="GO" id="GO:0006166">
    <property type="term" value="P:purine ribonucleoside salvage"/>
    <property type="evidence" value="ECO:0007669"/>
    <property type="project" value="UniProtKB-KW"/>
</dbReference>
<dbReference type="GO" id="GO:0005737">
    <property type="term" value="C:cytoplasm"/>
    <property type="evidence" value="ECO:0007669"/>
    <property type="project" value="UniProtKB-SubCell"/>
</dbReference>
<evidence type="ECO:0000256" key="6">
    <source>
        <dbReference type="ARBA" id="ARBA00011893"/>
    </source>
</evidence>
<dbReference type="Pfam" id="PF00156">
    <property type="entry name" value="Pribosyltran"/>
    <property type="match status" value="1"/>
</dbReference>
<evidence type="ECO:0000313" key="12">
    <source>
        <dbReference type="EMBL" id="CAD8088331.1"/>
    </source>
</evidence>
<comment type="caution">
    <text evidence="12">The sequence shown here is derived from an EMBL/GenBank/DDBJ whole genome shotgun (WGS) entry which is preliminary data.</text>
</comment>
<dbReference type="InterPro" id="IPR050054">
    <property type="entry name" value="UPRTase/APRTase"/>
</dbReference>
<evidence type="ECO:0000313" key="13">
    <source>
        <dbReference type="Proteomes" id="UP000692954"/>
    </source>
</evidence>
<evidence type="ECO:0000256" key="1">
    <source>
        <dbReference type="ARBA" id="ARBA00000868"/>
    </source>
</evidence>
<evidence type="ECO:0000256" key="8">
    <source>
        <dbReference type="ARBA" id="ARBA00022676"/>
    </source>
</evidence>
<dbReference type="NCBIfam" id="TIGR01090">
    <property type="entry name" value="apt"/>
    <property type="match status" value="1"/>
</dbReference>
<dbReference type="InterPro" id="IPR005764">
    <property type="entry name" value="Ade_phspho_trans"/>
</dbReference>